<dbReference type="Proteomes" id="UP000058305">
    <property type="component" value="Chromosome"/>
</dbReference>
<dbReference type="GO" id="GO:0046854">
    <property type="term" value="P:phosphatidylinositol phosphate biosynthetic process"/>
    <property type="evidence" value="ECO:0007669"/>
    <property type="project" value="InterPro"/>
</dbReference>
<organism evidence="9 10">
    <name type="scientific">Microterricola viridarii</name>
    <dbReference type="NCBI Taxonomy" id="412690"/>
    <lineage>
        <taxon>Bacteria</taxon>
        <taxon>Bacillati</taxon>
        <taxon>Actinomycetota</taxon>
        <taxon>Actinomycetes</taxon>
        <taxon>Micrococcales</taxon>
        <taxon>Microbacteriaceae</taxon>
        <taxon>Microterricola</taxon>
    </lineage>
</organism>
<feature type="binding site" evidence="7">
    <location>
        <position position="84"/>
    </location>
    <ligand>
        <name>Mg(2+)</name>
        <dbReference type="ChEBI" id="CHEBI:18420"/>
        <label>1</label>
        <note>catalytic</note>
    </ligand>
</feature>
<evidence type="ECO:0000313" key="9">
    <source>
        <dbReference type="EMBL" id="AMB59664.1"/>
    </source>
</evidence>
<dbReference type="RefSeq" id="WP_067229934.1">
    <property type="nucleotide sequence ID" value="NZ_CP014145.1"/>
</dbReference>
<dbReference type="EMBL" id="CP014145">
    <property type="protein sequence ID" value="AMB59664.1"/>
    <property type="molecule type" value="Genomic_DNA"/>
</dbReference>
<dbReference type="CDD" id="cd01639">
    <property type="entry name" value="IMPase"/>
    <property type="match status" value="1"/>
</dbReference>
<dbReference type="PANTHER" id="PTHR20854">
    <property type="entry name" value="INOSITOL MONOPHOSPHATASE"/>
    <property type="match status" value="1"/>
</dbReference>
<comment type="catalytic activity">
    <reaction evidence="1 8">
        <text>a myo-inositol phosphate + H2O = myo-inositol + phosphate</text>
        <dbReference type="Rhea" id="RHEA:24056"/>
        <dbReference type="ChEBI" id="CHEBI:15377"/>
        <dbReference type="ChEBI" id="CHEBI:17268"/>
        <dbReference type="ChEBI" id="CHEBI:43474"/>
        <dbReference type="ChEBI" id="CHEBI:84139"/>
        <dbReference type="EC" id="3.1.3.25"/>
    </reaction>
</comment>
<dbReference type="GO" id="GO:0006020">
    <property type="term" value="P:inositol metabolic process"/>
    <property type="evidence" value="ECO:0007669"/>
    <property type="project" value="TreeGrafter"/>
</dbReference>
<evidence type="ECO:0000313" key="10">
    <source>
        <dbReference type="Proteomes" id="UP000058305"/>
    </source>
</evidence>
<feature type="binding site" evidence="7">
    <location>
        <position position="233"/>
    </location>
    <ligand>
        <name>Mg(2+)</name>
        <dbReference type="ChEBI" id="CHEBI:18420"/>
        <label>1</label>
        <note>catalytic</note>
    </ligand>
</feature>
<accession>A0A0X8E384</accession>
<dbReference type="EC" id="3.1.3.25" evidence="8"/>
<dbReference type="SUPFAM" id="SSF56655">
    <property type="entry name" value="Carbohydrate phosphatase"/>
    <property type="match status" value="1"/>
</dbReference>
<evidence type="ECO:0000256" key="3">
    <source>
        <dbReference type="ARBA" id="ARBA00009759"/>
    </source>
</evidence>
<dbReference type="OrthoDB" id="9772456at2"/>
<protein>
    <recommendedName>
        <fullName evidence="8">Inositol-1-monophosphatase</fullName>
        <ecNumber evidence="8">3.1.3.25</ecNumber>
    </recommendedName>
</protein>
<dbReference type="InterPro" id="IPR020550">
    <property type="entry name" value="Inositol_monophosphatase_CS"/>
</dbReference>
<sequence length="280" mass="28853">MSAELLEMARRIALQAGALAAERRREGVSVAASKSSDVDIVTAADRETEALIRALIRLERPDDAFYGEETDAAAGSSGLVWVVDPIDGTVNYLYGSPAWAISIAVGELGQSDDADAEPTANWRALAGVVYAPATAELYAASAGGGAWVEQIGSPTHPAPQPLHVNTGAPLAQALIGTGFSYSADRRQAQAEVLLTLLPLVRDIRRVGSAALDLCAVAAGRLDGYFERHLNPWDHAAGALIAAEAGATVAGLNGAPATAELLIAAEPALFTALHGALLAAE</sequence>
<feature type="binding site" evidence="7">
    <location>
        <position position="86"/>
    </location>
    <ligand>
        <name>Mg(2+)</name>
        <dbReference type="ChEBI" id="CHEBI:18420"/>
        <label>1</label>
        <note>catalytic</note>
    </ligand>
</feature>
<dbReference type="GO" id="GO:0008934">
    <property type="term" value="F:inositol monophosphate 1-phosphatase activity"/>
    <property type="evidence" value="ECO:0007669"/>
    <property type="project" value="InterPro"/>
</dbReference>
<comment type="similarity">
    <text evidence="3 8">Belongs to the inositol monophosphatase superfamily.</text>
</comment>
<dbReference type="PANTHER" id="PTHR20854:SF4">
    <property type="entry name" value="INOSITOL-1-MONOPHOSPHATASE-RELATED"/>
    <property type="match status" value="1"/>
</dbReference>
<proteinExistence type="inferred from homology"/>
<evidence type="ECO:0000256" key="8">
    <source>
        <dbReference type="RuleBase" id="RU364068"/>
    </source>
</evidence>
<evidence type="ECO:0000256" key="7">
    <source>
        <dbReference type="PIRSR" id="PIRSR600760-2"/>
    </source>
</evidence>
<dbReference type="Gene3D" id="3.40.190.80">
    <property type="match status" value="1"/>
</dbReference>
<dbReference type="GO" id="GO:0046872">
    <property type="term" value="F:metal ion binding"/>
    <property type="evidence" value="ECO:0007669"/>
    <property type="project" value="UniProtKB-KW"/>
</dbReference>
<reference evidence="9 10" key="1">
    <citation type="journal article" date="2016" name="J. Biotechnol.">
        <title>First complete genome sequence of a species in the genus Microterricola, an extremophilic cold active enzyme producing bacterial strain ERGS5:02 isolated from Sikkim Himalaya.</title>
        <authorList>
            <person name="Himanshu"/>
            <person name="Swarnkar M.K."/>
            <person name="Singh D."/>
            <person name="Kumar R."/>
        </authorList>
    </citation>
    <scope>NUCLEOTIDE SEQUENCE [LARGE SCALE GENOMIC DNA]</scope>
    <source>
        <strain evidence="9 10">ERGS5:02</strain>
    </source>
</reference>
<dbReference type="InterPro" id="IPR020583">
    <property type="entry name" value="Inositol_monoP_metal-BS"/>
</dbReference>
<keyword evidence="10" id="KW-1185">Reference proteome</keyword>
<dbReference type="InterPro" id="IPR000760">
    <property type="entry name" value="Inositol_monophosphatase-like"/>
</dbReference>
<dbReference type="AlphaFoldDB" id="A0A0X8E384"/>
<evidence type="ECO:0000256" key="6">
    <source>
        <dbReference type="ARBA" id="ARBA00022842"/>
    </source>
</evidence>
<dbReference type="PROSITE" id="PS00630">
    <property type="entry name" value="IMP_2"/>
    <property type="match status" value="1"/>
</dbReference>
<dbReference type="InterPro" id="IPR033942">
    <property type="entry name" value="IMPase"/>
</dbReference>
<dbReference type="Pfam" id="PF00459">
    <property type="entry name" value="Inositol_P"/>
    <property type="match status" value="1"/>
</dbReference>
<dbReference type="Gene3D" id="3.30.540.10">
    <property type="entry name" value="Fructose-1,6-Bisphosphatase, subunit A, domain 1"/>
    <property type="match status" value="1"/>
</dbReference>
<evidence type="ECO:0000256" key="4">
    <source>
        <dbReference type="ARBA" id="ARBA00022723"/>
    </source>
</evidence>
<feature type="binding site" evidence="7">
    <location>
        <position position="87"/>
    </location>
    <ligand>
        <name>Mg(2+)</name>
        <dbReference type="ChEBI" id="CHEBI:18420"/>
        <label>1</label>
        <note>catalytic</note>
    </ligand>
</feature>
<dbReference type="PROSITE" id="PS00629">
    <property type="entry name" value="IMP_1"/>
    <property type="match status" value="1"/>
</dbReference>
<dbReference type="GO" id="GO:0007165">
    <property type="term" value="P:signal transduction"/>
    <property type="evidence" value="ECO:0007669"/>
    <property type="project" value="TreeGrafter"/>
</dbReference>
<reference evidence="10" key="2">
    <citation type="submission" date="2016-01" db="EMBL/GenBank/DDBJ databases">
        <title>First complete genome sequence of a species in the genus Microterricola, an extremophilic cold active enzyme producing strain ERGS5:02 isolated from Sikkim Himalaya.</title>
        <authorList>
            <person name="Kumar R."/>
            <person name="Singh D."/>
            <person name="Swarnkar M.K."/>
        </authorList>
    </citation>
    <scope>NUCLEOTIDE SEQUENCE [LARGE SCALE GENOMIC DNA]</scope>
    <source>
        <strain evidence="10">ERGS5:02</strain>
    </source>
</reference>
<dbReference type="PRINTS" id="PR00377">
    <property type="entry name" value="IMPHPHTASES"/>
</dbReference>
<evidence type="ECO:0000256" key="5">
    <source>
        <dbReference type="ARBA" id="ARBA00022801"/>
    </source>
</evidence>
<keyword evidence="4 7" id="KW-0479">Metal-binding</keyword>
<evidence type="ECO:0000256" key="2">
    <source>
        <dbReference type="ARBA" id="ARBA00001946"/>
    </source>
</evidence>
<keyword evidence="6 7" id="KW-0460">Magnesium</keyword>
<gene>
    <name evidence="9" type="ORF">AWU67_13210</name>
</gene>
<name>A0A0X8E384_9MICO</name>
<dbReference type="KEGG" id="mvd:AWU67_13210"/>
<evidence type="ECO:0000256" key="1">
    <source>
        <dbReference type="ARBA" id="ARBA00001033"/>
    </source>
</evidence>
<feature type="binding site" evidence="7">
    <location>
        <position position="68"/>
    </location>
    <ligand>
        <name>Mg(2+)</name>
        <dbReference type="ChEBI" id="CHEBI:18420"/>
        <label>1</label>
        <note>catalytic</note>
    </ligand>
</feature>
<comment type="cofactor">
    <cofactor evidence="2 7 8">
        <name>Mg(2+)</name>
        <dbReference type="ChEBI" id="CHEBI:18420"/>
    </cofactor>
</comment>
<keyword evidence="5 8" id="KW-0378">Hydrolase</keyword>